<protein>
    <submittedName>
        <fullName evidence="2">Portal vertex protein of head</fullName>
    </submittedName>
</protein>
<accession>A0AAU6W410</accession>
<sequence>MPPSLKDFNPLGTGGNLLRAAVRKYGDSLPPDERIQVRNQELTKGKEQGVQSINAFGFGTTALPLGVVDFTDTKELIGEYRSMVVQEATVDYAVDDIVNEVISTDEDEDPIAIDLSAVEGMSDAVKGKIEDRWSHICTLLDLNDNAYERFKEWYVDGRAAYHLVWNSDTPKAKRSIQKIEMLDPRYVKKVLKNAVQSDRTTGLNQVTETKAVYAYNPSEENSNSGTSYSPMYNFSGRTYAEIAPDNMVFFHSGIISADGTRILGPLEKARKPLNNLKMVKDSLVIYRLTNSTEKRVFYIDCGDMGKTAAEEHVKKLMNRYRNRLSYDPATGKVKGSSGRMTMIEDFWIPRNADGKGTQVDTLQAGQNLGEMDDVLYFQKELYRSLNIPVSRLNEEGGLIGGRMAEITRDEWKFSKFINRLRRRFSSGLVEILHREVIGQRIMTEAEWKLVEPNISLVYASDSYVREQREAEALNEKLQALDVADRYVGKYFSKMFVLKQILRFTEDEVKLEKKVMEKEKAAGEYDPPEGVLDAEGNLIPRTPASALDTASDDVNYFGPGDE</sequence>
<feature type="region of interest" description="Disordered" evidence="1">
    <location>
        <begin position="541"/>
        <end position="561"/>
    </location>
</feature>
<gene>
    <name evidence="2" type="ORF">Cygsa01_00242</name>
</gene>
<dbReference type="Pfam" id="PF07230">
    <property type="entry name" value="Portal_T4"/>
    <property type="match status" value="1"/>
</dbReference>
<organism evidence="2">
    <name type="scientific">Pseudomonas phage Cygsa01</name>
    <dbReference type="NCBI Taxonomy" id="3138529"/>
    <lineage>
        <taxon>Viruses</taxon>
    </lineage>
</organism>
<reference evidence="2" key="1">
    <citation type="journal article" date="2024" name="J. Gen. Virol.">
        <title>Novel phages of Pseudomonas syringae unveil numerous potential auxiliary metabolic genes.</title>
        <authorList>
            <person name="Feltin C."/>
            <person name="Garneau J.R."/>
            <person name="Morris C.E."/>
            <person name="Berard A."/>
            <person name="Torres-Barcelo C."/>
        </authorList>
    </citation>
    <scope>NUCLEOTIDE SEQUENCE</scope>
</reference>
<name>A0AAU6W410_9VIRU</name>
<evidence type="ECO:0000313" key="2">
    <source>
        <dbReference type="EMBL" id="XAI71288.1"/>
    </source>
</evidence>
<dbReference type="InterPro" id="IPR010823">
    <property type="entry name" value="Portal_Gp20"/>
</dbReference>
<dbReference type="EMBL" id="PP179332">
    <property type="protein sequence ID" value="XAI71288.1"/>
    <property type="molecule type" value="Genomic_DNA"/>
</dbReference>
<proteinExistence type="predicted"/>
<evidence type="ECO:0000256" key="1">
    <source>
        <dbReference type="SAM" id="MobiDB-lite"/>
    </source>
</evidence>